<sequence>MTGASIPIKSISLLLYFRIGQIQLSKMEKLAPKVSVRDSESFRIQQMQEICSCKMETKVRFFCTTVGCQIHKSNIFFCDECYEKVNQRDDNHKQRLITKLLETLKEKWMELNAKVGKMEKDVTACYLKKKEIIEYLESQIEQQQQSFQGKRIHKDYTEFKQFFDNFGELNKQIEDLMTAENTKKLLEQDFKYNEIVQKIDGKFRYLLDIGKEEFVYKNYMTLVQLAPTPLRLTKAREKVLQMKLKLGKKQLSDATSKAIKAPEPQQLSHEFASLQQKFNALEVKFNSFLSLFGDNETAVDFMNTMLNYRIAQQQENDKLRLQQKNLKEHIDELKETYDLKIALNRLQQKKTKAIIIADILQLQESVINIMEDPKIVRKPQEIQEKEDQKKAMINKQKQQHEKVKKLTSEKVALQKAIQKVKRASQIQE</sequence>
<dbReference type="Proteomes" id="UP000785679">
    <property type="component" value="Unassembled WGS sequence"/>
</dbReference>
<evidence type="ECO:0000313" key="3">
    <source>
        <dbReference type="Proteomes" id="UP000785679"/>
    </source>
</evidence>
<feature type="region of interest" description="Disordered" evidence="1">
    <location>
        <begin position="381"/>
        <end position="401"/>
    </location>
</feature>
<comment type="caution">
    <text evidence="2">The sequence shown here is derived from an EMBL/GenBank/DDBJ whole genome shotgun (WGS) entry which is preliminary data.</text>
</comment>
<name>A0A8J8T1L4_HALGN</name>
<dbReference type="AlphaFoldDB" id="A0A8J8T1L4"/>
<gene>
    <name evidence="2" type="ORF">FGO68_gene8907</name>
</gene>
<evidence type="ECO:0000313" key="2">
    <source>
        <dbReference type="EMBL" id="TNV78216.1"/>
    </source>
</evidence>
<dbReference type="EMBL" id="RRYP01010697">
    <property type="protein sequence ID" value="TNV78216.1"/>
    <property type="molecule type" value="Genomic_DNA"/>
</dbReference>
<reference evidence="2" key="1">
    <citation type="submission" date="2019-06" db="EMBL/GenBank/DDBJ databases">
        <authorList>
            <person name="Zheng W."/>
        </authorList>
    </citation>
    <scope>NUCLEOTIDE SEQUENCE</scope>
    <source>
        <strain evidence="2">QDHG01</strain>
    </source>
</reference>
<proteinExistence type="predicted"/>
<keyword evidence="3" id="KW-1185">Reference proteome</keyword>
<organism evidence="2 3">
    <name type="scientific">Halteria grandinella</name>
    <dbReference type="NCBI Taxonomy" id="5974"/>
    <lineage>
        <taxon>Eukaryota</taxon>
        <taxon>Sar</taxon>
        <taxon>Alveolata</taxon>
        <taxon>Ciliophora</taxon>
        <taxon>Intramacronucleata</taxon>
        <taxon>Spirotrichea</taxon>
        <taxon>Stichotrichia</taxon>
        <taxon>Sporadotrichida</taxon>
        <taxon>Halteriidae</taxon>
        <taxon>Halteria</taxon>
    </lineage>
</organism>
<feature type="compositionally biased region" description="Basic and acidic residues" evidence="1">
    <location>
        <begin position="381"/>
        <end position="390"/>
    </location>
</feature>
<protein>
    <submittedName>
        <fullName evidence="2">Uncharacterized protein</fullName>
    </submittedName>
</protein>
<accession>A0A8J8T1L4</accession>
<evidence type="ECO:0000256" key="1">
    <source>
        <dbReference type="SAM" id="MobiDB-lite"/>
    </source>
</evidence>